<protein>
    <submittedName>
        <fullName evidence="3">Uncharacterized protein</fullName>
    </submittedName>
</protein>
<reference evidence="3 4" key="1">
    <citation type="submission" date="2015-01" db="EMBL/GenBank/DDBJ databases">
        <authorList>
            <person name="Xiang T."/>
            <person name="Song Y."/>
            <person name="Huang L."/>
            <person name="Wang B."/>
            <person name="Wu P."/>
        </authorList>
    </citation>
    <scope>NUCLEOTIDE SEQUENCE [LARGE SCALE GENOMIC DNA]</scope>
    <source>
        <strain evidence="3 4">CcD93</strain>
    </source>
</reference>
<gene>
    <name evidence="3" type="ORF">CCAND93_820007</name>
</gene>
<feature type="compositionally biased region" description="Basic and acidic residues" evidence="1">
    <location>
        <begin position="79"/>
        <end position="93"/>
    </location>
</feature>
<evidence type="ECO:0000256" key="1">
    <source>
        <dbReference type="SAM" id="MobiDB-lite"/>
    </source>
</evidence>
<evidence type="ECO:0000313" key="3">
    <source>
        <dbReference type="EMBL" id="CEN54308.1"/>
    </source>
</evidence>
<dbReference type="EMBL" id="CDOL01000275">
    <property type="protein sequence ID" value="CEN54308.1"/>
    <property type="molecule type" value="Genomic_DNA"/>
</dbReference>
<keyword evidence="2" id="KW-1133">Transmembrane helix</keyword>
<keyword evidence="2" id="KW-0472">Membrane</keyword>
<sequence length="236" mass="26953">MKNNYIKAILSQTLRLGLTYSSEELEDRFRDIDLPVMNPQHPSLESEVQPIRQSGSGSPRGERYRDSDSSSVRFYGEGSGREGTRGRYYKDENSTSTNNTRSSGTSTRSYGVVENKNSTDNQSRTPDASVYVNPNPAPREVPTRSENIRRDIERDVFVYREDLKDADIQKGEIPKDVPIYKRTPTERSEEKPKRNFTSLYLNSRAGNKPAKNEWLTPTNMMIGGMLLLLGVYWIKK</sequence>
<evidence type="ECO:0000256" key="2">
    <source>
        <dbReference type="SAM" id="Phobius"/>
    </source>
</evidence>
<feature type="region of interest" description="Disordered" evidence="1">
    <location>
        <begin position="36"/>
        <end position="143"/>
    </location>
</feature>
<keyword evidence="2" id="KW-0812">Transmembrane</keyword>
<feature type="compositionally biased region" description="Polar residues" evidence="1">
    <location>
        <begin position="115"/>
        <end position="126"/>
    </location>
</feature>
<proteinExistence type="predicted"/>
<evidence type="ECO:0000313" key="4">
    <source>
        <dbReference type="Proteomes" id="UP000038200"/>
    </source>
</evidence>
<feature type="transmembrane region" description="Helical" evidence="2">
    <location>
        <begin position="214"/>
        <end position="234"/>
    </location>
</feature>
<dbReference type="RefSeq" id="WP_042009822.1">
    <property type="nucleotide sequence ID" value="NZ_CDOL01000275.1"/>
</dbReference>
<accession>A0A0B7IWH7</accession>
<feature type="compositionally biased region" description="Low complexity" evidence="1">
    <location>
        <begin position="94"/>
        <end position="109"/>
    </location>
</feature>
<name>A0A0B7IWH7_9FLAO</name>
<dbReference type="AlphaFoldDB" id="A0A0B7IWH7"/>
<dbReference type="Proteomes" id="UP000038200">
    <property type="component" value="Unassembled WGS sequence"/>
</dbReference>
<organism evidence="3 4">
    <name type="scientific">Capnocytophaga canis</name>
    <dbReference type="NCBI Taxonomy" id="1848903"/>
    <lineage>
        <taxon>Bacteria</taxon>
        <taxon>Pseudomonadati</taxon>
        <taxon>Bacteroidota</taxon>
        <taxon>Flavobacteriia</taxon>
        <taxon>Flavobacteriales</taxon>
        <taxon>Flavobacteriaceae</taxon>
        <taxon>Capnocytophaga</taxon>
    </lineage>
</organism>